<keyword evidence="4" id="KW-0547">Nucleotide-binding</keyword>
<evidence type="ECO:0000256" key="1">
    <source>
        <dbReference type="ARBA" id="ARBA00003618"/>
    </source>
</evidence>
<evidence type="ECO:0000313" key="12">
    <source>
        <dbReference type="Proteomes" id="UP000280008"/>
    </source>
</evidence>
<dbReference type="NCBIfam" id="TIGR00634">
    <property type="entry name" value="recN"/>
    <property type="match status" value="1"/>
</dbReference>
<evidence type="ECO:0000256" key="6">
    <source>
        <dbReference type="ARBA" id="ARBA00022840"/>
    </source>
</evidence>
<dbReference type="EMBL" id="RBKS01000001">
    <property type="protein sequence ID" value="RKR74453.1"/>
    <property type="molecule type" value="Genomic_DNA"/>
</dbReference>
<dbReference type="GO" id="GO:0043590">
    <property type="term" value="C:bacterial nucleoid"/>
    <property type="evidence" value="ECO:0007669"/>
    <property type="project" value="TreeGrafter"/>
</dbReference>
<evidence type="ECO:0000256" key="2">
    <source>
        <dbReference type="ARBA" id="ARBA00009441"/>
    </source>
</evidence>
<evidence type="ECO:0000256" key="9">
    <source>
        <dbReference type="PIRNR" id="PIRNR003128"/>
    </source>
</evidence>
<keyword evidence="7 9" id="KW-0234">DNA repair</keyword>
<evidence type="ECO:0000313" key="11">
    <source>
        <dbReference type="EMBL" id="RKR74453.1"/>
    </source>
</evidence>
<dbReference type="PANTHER" id="PTHR11059:SF0">
    <property type="entry name" value="DNA REPAIR PROTEIN RECN"/>
    <property type="match status" value="1"/>
</dbReference>
<name>A0A495IEN8_9MICO</name>
<dbReference type="GO" id="GO:0009432">
    <property type="term" value="P:SOS response"/>
    <property type="evidence" value="ECO:0007669"/>
    <property type="project" value="TreeGrafter"/>
</dbReference>
<evidence type="ECO:0000256" key="5">
    <source>
        <dbReference type="ARBA" id="ARBA00022763"/>
    </source>
</evidence>
<dbReference type="CDD" id="cd03241">
    <property type="entry name" value="ABC_RecN"/>
    <property type="match status" value="1"/>
</dbReference>
<dbReference type="SUPFAM" id="SSF52540">
    <property type="entry name" value="P-loop containing nucleoside triphosphate hydrolases"/>
    <property type="match status" value="2"/>
</dbReference>
<feature type="domain" description="RecF/RecN/SMC N-terminal" evidence="10">
    <location>
        <begin position="6"/>
        <end position="516"/>
    </location>
</feature>
<evidence type="ECO:0000256" key="4">
    <source>
        <dbReference type="ARBA" id="ARBA00022741"/>
    </source>
</evidence>
<dbReference type="OrthoDB" id="9806954at2"/>
<dbReference type="GO" id="GO:0006310">
    <property type="term" value="P:DNA recombination"/>
    <property type="evidence" value="ECO:0007669"/>
    <property type="project" value="InterPro"/>
</dbReference>
<evidence type="ECO:0000256" key="7">
    <source>
        <dbReference type="ARBA" id="ARBA00023204"/>
    </source>
</evidence>
<organism evidence="11 12">
    <name type="scientific">Frondihabitans australicus</name>
    <dbReference type="NCBI Taxonomy" id="386892"/>
    <lineage>
        <taxon>Bacteria</taxon>
        <taxon>Bacillati</taxon>
        <taxon>Actinomycetota</taxon>
        <taxon>Actinomycetes</taxon>
        <taxon>Micrococcales</taxon>
        <taxon>Microbacteriaceae</taxon>
        <taxon>Frondihabitans</taxon>
    </lineage>
</organism>
<proteinExistence type="inferred from homology"/>
<gene>
    <name evidence="11" type="ORF">C8E83_1566</name>
</gene>
<evidence type="ECO:0000256" key="3">
    <source>
        <dbReference type="ARBA" id="ARBA00021315"/>
    </source>
</evidence>
<dbReference type="InterPro" id="IPR003395">
    <property type="entry name" value="RecF/RecN/SMC_N"/>
</dbReference>
<dbReference type="InterPro" id="IPR027417">
    <property type="entry name" value="P-loop_NTPase"/>
</dbReference>
<reference evidence="11 12" key="1">
    <citation type="submission" date="2018-10" db="EMBL/GenBank/DDBJ databases">
        <title>Sequencing the genomes of 1000 actinobacteria strains.</title>
        <authorList>
            <person name="Klenk H.-P."/>
        </authorList>
    </citation>
    <scope>NUCLEOTIDE SEQUENCE [LARGE SCALE GENOMIC DNA]</scope>
    <source>
        <strain evidence="11 12">DSM 17894</strain>
    </source>
</reference>
<evidence type="ECO:0000259" key="10">
    <source>
        <dbReference type="Pfam" id="PF02463"/>
    </source>
</evidence>
<keyword evidence="6" id="KW-0067">ATP-binding</keyword>
<comment type="similarity">
    <text evidence="2 9">Belongs to the RecN family.</text>
</comment>
<accession>A0A495IEN8</accession>
<comment type="function">
    <text evidence="1 9">May be involved in recombinational repair of damaged DNA.</text>
</comment>
<keyword evidence="12" id="KW-1185">Reference proteome</keyword>
<dbReference type="InterPro" id="IPR004604">
    <property type="entry name" value="DNA_recomb/repair_RecN"/>
</dbReference>
<comment type="caution">
    <text evidence="11">The sequence shown here is derived from an EMBL/GenBank/DDBJ whole genome shotgun (WGS) entry which is preliminary data.</text>
</comment>
<protein>
    <recommendedName>
        <fullName evidence="3 9">DNA repair protein RecN</fullName>
    </recommendedName>
    <alternativeName>
        <fullName evidence="8 9">Recombination protein N</fullName>
    </alternativeName>
</protein>
<dbReference type="AlphaFoldDB" id="A0A495IEN8"/>
<keyword evidence="5 9" id="KW-0227">DNA damage</keyword>
<dbReference type="GO" id="GO:0005524">
    <property type="term" value="F:ATP binding"/>
    <property type="evidence" value="ECO:0007669"/>
    <property type="project" value="UniProtKB-KW"/>
</dbReference>
<dbReference type="Pfam" id="PF02463">
    <property type="entry name" value="SMC_N"/>
    <property type="match status" value="1"/>
</dbReference>
<dbReference type="Proteomes" id="UP000280008">
    <property type="component" value="Unassembled WGS sequence"/>
</dbReference>
<sequence length="566" mass="59098">MIEEIGIRDLGVIGRATLPLGPGFTAVTGETGAGKTMVVSALGLLLGQRADGGAVRSGSSQAVVDGRWSVPDDGAVAERVRDAGGDVDDGELYVSRIVSSEGRSRAVVGGRGAPVGVLGDLAEHLVVVHGQSEQIRLKSQTAQRDAVDAHGGAALADALVSYRTAFESWRAAETELAAITGDRDARLAEADALRTAIDEIEAVAPQPGEDAELDATAERLTNAEDLRLAAGLAHEVLSSENVEGAPDVLTLVEEARRQVDHVARHDPELASIAELLTDISVQVGETSQRLSSYLGSLDADVARELEIVQARRADLGMLVRKYGPTLDDAILLLDQGSRRLMELDGDDDRVEQLTRDVADFEASAVEKAALVTELRRAAGADLAARVSAELSALAMGGAELVVEVSPRDELGHSGADRVELLLRPHSGSEPRPLGRGASGGELSRVMLAIEVVMAASSDVPTFVFDEVDAGVGGSAAIEIGRRLATLAERAQVIVVTHLAQVAAFATNHLRVVKDASGAVTESSVQQLSGDERVAEMARLLSGLPDSESGLEHARELLAMAASGSRA</sequence>
<evidence type="ECO:0000256" key="8">
    <source>
        <dbReference type="ARBA" id="ARBA00033408"/>
    </source>
</evidence>
<dbReference type="PANTHER" id="PTHR11059">
    <property type="entry name" value="DNA REPAIR PROTEIN RECN"/>
    <property type="match status" value="1"/>
</dbReference>
<dbReference type="GO" id="GO:0006281">
    <property type="term" value="P:DNA repair"/>
    <property type="evidence" value="ECO:0007669"/>
    <property type="project" value="UniProtKB-KW"/>
</dbReference>
<dbReference type="RefSeq" id="WP_121369197.1">
    <property type="nucleotide sequence ID" value="NZ_RBKS01000001.1"/>
</dbReference>
<dbReference type="Gene3D" id="3.40.50.300">
    <property type="entry name" value="P-loop containing nucleotide triphosphate hydrolases"/>
    <property type="match status" value="2"/>
</dbReference>
<dbReference type="PIRSF" id="PIRSF003128">
    <property type="entry name" value="RecN"/>
    <property type="match status" value="1"/>
</dbReference>